<name>A0ACB9HLQ1_9ASTR</name>
<reference evidence="2" key="1">
    <citation type="journal article" date="2022" name="Mol. Ecol. Resour.">
        <title>The genomes of chicory, endive, great burdock and yacon provide insights into Asteraceae palaeo-polyploidization history and plant inulin production.</title>
        <authorList>
            <person name="Fan W."/>
            <person name="Wang S."/>
            <person name="Wang H."/>
            <person name="Wang A."/>
            <person name="Jiang F."/>
            <person name="Liu H."/>
            <person name="Zhao H."/>
            <person name="Xu D."/>
            <person name="Zhang Y."/>
        </authorList>
    </citation>
    <scope>NUCLEOTIDE SEQUENCE [LARGE SCALE GENOMIC DNA]</scope>
    <source>
        <strain evidence="2">cv. Yunnan</strain>
    </source>
</reference>
<keyword evidence="2" id="KW-1185">Reference proteome</keyword>
<evidence type="ECO:0000313" key="2">
    <source>
        <dbReference type="Proteomes" id="UP001056120"/>
    </source>
</evidence>
<protein>
    <submittedName>
        <fullName evidence="1">Uncharacterized protein</fullName>
    </submittedName>
</protein>
<accession>A0ACB9HLQ1</accession>
<reference evidence="1 2" key="2">
    <citation type="journal article" date="2022" name="Mol. Ecol. Resour.">
        <title>The genomes of chicory, endive, great burdock and yacon provide insights into Asteraceae paleo-polyploidization history and plant inulin production.</title>
        <authorList>
            <person name="Fan W."/>
            <person name="Wang S."/>
            <person name="Wang H."/>
            <person name="Wang A."/>
            <person name="Jiang F."/>
            <person name="Liu H."/>
            <person name="Zhao H."/>
            <person name="Xu D."/>
            <person name="Zhang Y."/>
        </authorList>
    </citation>
    <scope>NUCLEOTIDE SEQUENCE [LARGE SCALE GENOMIC DNA]</scope>
    <source>
        <strain evidence="2">cv. Yunnan</strain>
        <tissue evidence="1">Leaves</tissue>
    </source>
</reference>
<dbReference type="Proteomes" id="UP001056120">
    <property type="component" value="Linkage Group LG12"/>
</dbReference>
<organism evidence="1 2">
    <name type="scientific">Smallanthus sonchifolius</name>
    <dbReference type="NCBI Taxonomy" id="185202"/>
    <lineage>
        <taxon>Eukaryota</taxon>
        <taxon>Viridiplantae</taxon>
        <taxon>Streptophyta</taxon>
        <taxon>Embryophyta</taxon>
        <taxon>Tracheophyta</taxon>
        <taxon>Spermatophyta</taxon>
        <taxon>Magnoliopsida</taxon>
        <taxon>eudicotyledons</taxon>
        <taxon>Gunneridae</taxon>
        <taxon>Pentapetalae</taxon>
        <taxon>asterids</taxon>
        <taxon>campanulids</taxon>
        <taxon>Asterales</taxon>
        <taxon>Asteraceae</taxon>
        <taxon>Asteroideae</taxon>
        <taxon>Heliantheae alliance</taxon>
        <taxon>Millerieae</taxon>
        <taxon>Smallanthus</taxon>
    </lineage>
</organism>
<comment type="caution">
    <text evidence="1">The sequence shown here is derived from an EMBL/GenBank/DDBJ whole genome shotgun (WGS) entry which is preliminary data.</text>
</comment>
<proteinExistence type="predicted"/>
<dbReference type="EMBL" id="CM042029">
    <property type="protein sequence ID" value="KAI3795777.1"/>
    <property type="molecule type" value="Genomic_DNA"/>
</dbReference>
<sequence>MKKRANYNSICETPEQHDMSVVEKIRDNLANNRFGSLLLPAYEDDNSSSSSSTTSNDHEVEFRDDYYDLFSPGTVKDSSILGVGNKKWKPLMQRFTMVATIHSRVRKPSKLVIEINRGFKKTPQVLMLFGYIEGSKPREEVTIVGSLIRRRTQR</sequence>
<evidence type="ECO:0000313" key="1">
    <source>
        <dbReference type="EMBL" id="KAI3795777.1"/>
    </source>
</evidence>
<gene>
    <name evidence="1" type="ORF">L1987_38436</name>
</gene>